<dbReference type="AlphaFoldDB" id="A0AAV5L8W3"/>
<reference evidence="2 3" key="1">
    <citation type="journal article" date="2021" name="Commun. Biol.">
        <title>The genome of Shorea leprosula (Dipterocarpaceae) highlights the ecological relevance of drought in aseasonal tropical rainforests.</title>
        <authorList>
            <person name="Ng K.K.S."/>
            <person name="Kobayashi M.J."/>
            <person name="Fawcett J.A."/>
            <person name="Hatakeyama M."/>
            <person name="Paape T."/>
            <person name="Ng C.H."/>
            <person name="Ang C.C."/>
            <person name="Tnah L.H."/>
            <person name="Lee C.T."/>
            <person name="Nishiyama T."/>
            <person name="Sese J."/>
            <person name="O'Brien M.J."/>
            <person name="Copetti D."/>
            <person name="Mohd Noor M.I."/>
            <person name="Ong R.C."/>
            <person name="Putra M."/>
            <person name="Sireger I.Z."/>
            <person name="Indrioko S."/>
            <person name="Kosugi Y."/>
            <person name="Izuno A."/>
            <person name="Isagi Y."/>
            <person name="Lee S.L."/>
            <person name="Shimizu K.K."/>
        </authorList>
    </citation>
    <scope>NUCLEOTIDE SEQUENCE [LARGE SCALE GENOMIC DNA]</scope>
    <source>
        <strain evidence="2">214</strain>
    </source>
</reference>
<name>A0AAV5L8W3_9ROSI</name>
<dbReference type="Proteomes" id="UP001054252">
    <property type="component" value="Unassembled WGS sequence"/>
</dbReference>
<accession>A0AAV5L8W3</accession>
<keyword evidence="1" id="KW-0472">Membrane</keyword>
<gene>
    <name evidence="2" type="ORF">SLEP1_g42165</name>
</gene>
<comment type="caution">
    <text evidence="2">The sequence shown here is derived from an EMBL/GenBank/DDBJ whole genome shotgun (WGS) entry which is preliminary data.</text>
</comment>
<feature type="transmembrane region" description="Helical" evidence="1">
    <location>
        <begin position="7"/>
        <end position="30"/>
    </location>
</feature>
<evidence type="ECO:0000313" key="3">
    <source>
        <dbReference type="Proteomes" id="UP001054252"/>
    </source>
</evidence>
<keyword evidence="1" id="KW-0812">Transmembrane</keyword>
<keyword evidence="1" id="KW-1133">Transmembrane helix</keyword>
<evidence type="ECO:0000256" key="1">
    <source>
        <dbReference type="SAM" id="Phobius"/>
    </source>
</evidence>
<protein>
    <submittedName>
        <fullName evidence="2">Uncharacterized protein</fullName>
    </submittedName>
</protein>
<evidence type="ECO:0000313" key="2">
    <source>
        <dbReference type="EMBL" id="GKV33691.1"/>
    </source>
</evidence>
<dbReference type="PROSITE" id="PS51257">
    <property type="entry name" value="PROKAR_LIPOPROTEIN"/>
    <property type="match status" value="1"/>
</dbReference>
<keyword evidence="3" id="KW-1185">Reference proteome</keyword>
<proteinExistence type="predicted"/>
<organism evidence="2 3">
    <name type="scientific">Rubroshorea leprosula</name>
    <dbReference type="NCBI Taxonomy" id="152421"/>
    <lineage>
        <taxon>Eukaryota</taxon>
        <taxon>Viridiplantae</taxon>
        <taxon>Streptophyta</taxon>
        <taxon>Embryophyta</taxon>
        <taxon>Tracheophyta</taxon>
        <taxon>Spermatophyta</taxon>
        <taxon>Magnoliopsida</taxon>
        <taxon>eudicotyledons</taxon>
        <taxon>Gunneridae</taxon>
        <taxon>Pentapetalae</taxon>
        <taxon>rosids</taxon>
        <taxon>malvids</taxon>
        <taxon>Malvales</taxon>
        <taxon>Dipterocarpaceae</taxon>
        <taxon>Rubroshorea</taxon>
    </lineage>
</organism>
<sequence>MLYQRNLALGAVRASFAQIMVLSVACSYLFSVLEMSCDIFSNACLLYSDSTPT</sequence>
<dbReference type="EMBL" id="BPVZ01000102">
    <property type="protein sequence ID" value="GKV33691.1"/>
    <property type="molecule type" value="Genomic_DNA"/>
</dbReference>